<dbReference type="Proteomes" id="UP001224775">
    <property type="component" value="Unassembled WGS sequence"/>
</dbReference>
<dbReference type="Gene3D" id="1.20.58.320">
    <property type="entry name" value="TPR-like"/>
    <property type="match status" value="1"/>
</dbReference>
<gene>
    <name evidence="1" type="ORF">QTG54_011790</name>
</gene>
<dbReference type="SUPFAM" id="SSF48452">
    <property type="entry name" value="TPR-like"/>
    <property type="match status" value="1"/>
</dbReference>
<dbReference type="Pfam" id="PF06041">
    <property type="entry name" value="DUF924"/>
    <property type="match status" value="1"/>
</dbReference>
<evidence type="ECO:0000313" key="1">
    <source>
        <dbReference type="EMBL" id="KAK1737504.1"/>
    </source>
</evidence>
<dbReference type="AlphaFoldDB" id="A0AAD9D993"/>
<dbReference type="InterPro" id="IPR011990">
    <property type="entry name" value="TPR-like_helical_dom_sf"/>
</dbReference>
<dbReference type="Gene3D" id="1.25.40.10">
    <property type="entry name" value="Tetratricopeptide repeat domain"/>
    <property type="match status" value="1"/>
</dbReference>
<reference evidence="1" key="1">
    <citation type="submission" date="2023-06" db="EMBL/GenBank/DDBJ databases">
        <title>Survivors Of The Sea: Transcriptome response of Skeletonema marinoi to long-term dormancy.</title>
        <authorList>
            <person name="Pinder M.I.M."/>
            <person name="Kourtchenko O."/>
            <person name="Robertson E.K."/>
            <person name="Larsson T."/>
            <person name="Maumus F."/>
            <person name="Osuna-Cruz C.M."/>
            <person name="Vancaester E."/>
            <person name="Stenow R."/>
            <person name="Vandepoele K."/>
            <person name="Ploug H."/>
            <person name="Bruchert V."/>
            <person name="Godhe A."/>
            <person name="Topel M."/>
        </authorList>
    </citation>
    <scope>NUCLEOTIDE SEQUENCE</scope>
    <source>
        <strain evidence="1">R05AC</strain>
    </source>
</reference>
<keyword evidence="2" id="KW-1185">Reference proteome</keyword>
<proteinExistence type="predicted"/>
<dbReference type="EMBL" id="JATAAI010000025">
    <property type="protein sequence ID" value="KAK1737504.1"/>
    <property type="molecule type" value="Genomic_DNA"/>
</dbReference>
<organism evidence="1 2">
    <name type="scientific">Skeletonema marinoi</name>
    <dbReference type="NCBI Taxonomy" id="267567"/>
    <lineage>
        <taxon>Eukaryota</taxon>
        <taxon>Sar</taxon>
        <taxon>Stramenopiles</taxon>
        <taxon>Ochrophyta</taxon>
        <taxon>Bacillariophyta</taxon>
        <taxon>Coscinodiscophyceae</taxon>
        <taxon>Thalassiosirophycidae</taxon>
        <taxon>Thalassiosirales</taxon>
        <taxon>Skeletonemataceae</taxon>
        <taxon>Skeletonema</taxon>
        <taxon>Skeletonema marinoi-dohrnii complex</taxon>
    </lineage>
</organism>
<accession>A0AAD9D993</accession>
<protein>
    <submittedName>
        <fullName evidence="1">DUF924 domain-containing protein</fullName>
    </submittedName>
</protein>
<evidence type="ECO:0000313" key="2">
    <source>
        <dbReference type="Proteomes" id="UP001224775"/>
    </source>
</evidence>
<comment type="caution">
    <text evidence="1">The sequence shown here is derived from an EMBL/GenBank/DDBJ whole genome shotgun (WGS) entry which is preliminary data.</text>
</comment>
<sequence length="213" mass="24418">MMILKPTVLRAAPLLSRMMMMSSSSFSTRNDTIIGSSSADEVLKFWFEDLSPQQWFIQSDQVDTTIRNKFLDTHNKAAAGELDNWRKDARGSLAEIIILDQFSRNLYRNTPQAFAQDGMALVLAQEAIGKGFEDDLSTEQVQFLYLPFMHSESLVIHERAVELYTALGMNLEFEMKHKAIIERFGRYPHRNAILERESTPEEIEFLKGPDSSF</sequence>
<dbReference type="InterPro" id="IPR010323">
    <property type="entry name" value="DUF924"/>
</dbReference>
<name>A0AAD9D993_9STRA</name>